<gene>
    <name evidence="4" type="ORF">EV656_101537</name>
</gene>
<evidence type="ECO:0000256" key="1">
    <source>
        <dbReference type="ARBA" id="ARBA00022729"/>
    </source>
</evidence>
<dbReference type="PANTHER" id="PTHR33619">
    <property type="entry name" value="POLYSACCHARIDE EXPORT PROTEIN GFCE-RELATED"/>
    <property type="match status" value="1"/>
</dbReference>
<feature type="domain" description="Polysaccharide export protein N-terminal" evidence="3">
    <location>
        <begin position="91"/>
        <end position="161"/>
    </location>
</feature>
<dbReference type="GO" id="GO:0015159">
    <property type="term" value="F:polysaccharide transmembrane transporter activity"/>
    <property type="evidence" value="ECO:0007669"/>
    <property type="project" value="InterPro"/>
</dbReference>
<evidence type="ECO:0000313" key="4">
    <source>
        <dbReference type="EMBL" id="TCP27628.1"/>
    </source>
</evidence>
<dbReference type="Gene3D" id="3.10.560.10">
    <property type="entry name" value="Outer membrane lipoprotein wza domain like"/>
    <property type="match status" value="1"/>
</dbReference>
<evidence type="ECO:0000256" key="2">
    <source>
        <dbReference type="SAM" id="SignalP"/>
    </source>
</evidence>
<dbReference type="PROSITE" id="PS51257">
    <property type="entry name" value="PROKAR_LIPOPROTEIN"/>
    <property type="match status" value="1"/>
</dbReference>
<organism evidence="4 5">
    <name type="scientific">Rhodovulum adriaticum</name>
    <name type="common">Rhodopseudomonas adriatica</name>
    <dbReference type="NCBI Taxonomy" id="35804"/>
    <lineage>
        <taxon>Bacteria</taxon>
        <taxon>Pseudomonadati</taxon>
        <taxon>Pseudomonadota</taxon>
        <taxon>Alphaproteobacteria</taxon>
        <taxon>Rhodobacterales</taxon>
        <taxon>Paracoccaceae</taxon>
        <taxon>Rhodovulum</taxon>
    </lineage>
</organism>
<dbReference type="Gene3D" id="3.30.1950.10">
    <property type="entry name" value="wza like domain"/>
    <property type="match status" value="1"/>
</dbReference>
<proteinExistence type="predicted"/>
<dbReference type="Pfam" id="PF02563">
    <property type="entry name" value="Poly_export"/>
    <property type="match status" value="1"/>
</dbReference>
<dbReference type="InterPro" id="IPR003715">
    <property type="entry name" value="Poly_export_N"/>
</dbReference>
<dbReference type="PANTHER" id="PTHR33619:SF3">
    <property type="entry name" value="POLYSACCHARIDE EXPORT PROTEIN GFCE-RELATED"/>
    <property type="match status" value="1"/>
</dbReference>
<dbReference type="InterPro" id="IPR049712">
    <property type="entry name" value="Poly_export"/>
</dbReference>
<dbReference type="OrthoDB" id="494751at2"/>
<dbReference type="RefSeq" id="WP_132599158.1">
    <property type="nucleotide sequence ID" value="NZ_NRRP01000004.1"/>
</dbReference>
<dbReference type="AlphaFoldDB" id="A0A4R2P0P3"/>
<keyword evidence="5" id="KW-1185">Reference proteome</keyword>
<reference evidence="4 5" key="1">
    <citation type="submission" date="2019-03" db="EMBL/GenBank/DDBJ databases">
        <title>Genomic Encyclopedia of Type Strains, Phase IV (KMG-IV): sequencing the most valuable type-strain genomes for metagenomic binning, comparative biology and taxonomic classification.</title>
        <authorList>
            <person name="Goeker M."/>
        </authorList>
    </citation>
    <scope>NUCLEOTIDE SEQUENCE [LARGE SCALE GENOMIC DNA]</scope>
    <source>
        <strain evidence="4 5">DSM 2781</strain>
    </source>
</reference>
<comment type="caution">
    <text evidence="4">The sequence shown here is derived from an EMBL/GenBank/DDBJ whole genome shotgun (WGS) entry which is preliminary data.</text>
</comment>
<name>A0A4R2P0P3_RHOAD</name>
<protein>
    <submittedName>
        <fullName evidence="4">Protein involved in polysaccharide export with SLBB domain</fullName>
    </submittedName>
</protein>
<dbReference type="Proteomes" id="UP000295733">
    <property type="component" value="Unassembled WGS sequence"/>
</dbReference>
<keyword evidence="1 2" id="KW-0732">Signal</keyword>
<accession>A0A4R2P0P3</accession>
<evidence type="ECO:0000259" key="3">
    <source>
        <dbReference type="Pfam" id="PF02563"/>
    </source>
</evidence>
<feature type="signal peptide" evidence="2">
    <location>
        <begin position="1"/>
        <end position="28"/>
    </location>
</feature>
<dbReference type="EMBL" id="SLXL01000001">
    <property type="protein sequence ID" value="TCP27628.1"/>
    <property type="molecule type" value="Genomic_DNA"/>
</dbReference>
<feature type="chain" id="PRO_5020452724" evidence="2">
    <location>
        <begin position="29"/>
        <end position="406"/>
    </location>
</feature>
<evidence type="ECO:0000313" key="5">
    <source>
        <dbReference type="Proteomes" id="UP000295733"/>
    </source>
</evidence>
<sequence>MLSTTRPVLFVASAIALMALGACGPSGAPANIEDPDTTGAYQAQYRAPGTPPDGPATLHSARMNAESCRPPLGAMGAKAGGVVPPELLQEVLSRGDLVELQVEGDEEFTGSYVVSRDGHLKLPFVAPIPAQGRTPDDVARDIRDALRNGGFFNDGPRVSLLITDYAPVRVAVTGAVFEPRPVDIGGVPGDQVDGRRQAARGASTEGRNLTVALRQAGGVRPDADLSAVELRREGRSYLLDLRPVIQGRGFEDVMLATGDEILVPSRGCFQDHLMVPSPISPPGITLFLSNLTQPATGNAPSAIGREARQVPYGTRLMQGVANANCIGGARATSADRSAALFSRNPITDVSVVIERRIEEMRQRADRDDFDPYLLPGDALACYDSAVTNIGDVGRVMGLVGAGLLLR</sequence>